<comment type="caution">
    <text evidence="3">The sequence shown here is derived from an EMBL/GenBank/DDBJ whole genome shotgun (WGS) entry which is preliminary data.</text>
</comment>
<name>A0AAW4T1C9_9BACE</name>
<dbReference type="PANTHER" id="PTHR31339:SF9">
    <property type="entry name" value="PLASMIN AND FIBRONECTIN-BINDING PROTEIN A"/>
    <property type="match status" value="1"/>
</dbReference>
<feature type="chain" id="PRO_5043868052" evidence="1">
    <location>
        <begin position="25"/>
        <end position="471"/>
    </location>
</feature>
<dbReference type="RefSeq" id="WP_225451327.1">
    <property type="nucleotide sequence ID" value="NZ_AP031409.1"/>
</dbReference>
<feature type="domain" description="Rhamnogalacturonase A/B/Epimerase-like pectate lyase" evidence="2">
    <location>
        <begin position="36"/>
        <end position="262"/>
    </location>
</feature>
<organism evidence="3 4">
    <name type="scientific">Bacteroides xylanisolvens</name>
    <dbReference type="NCBI Taxonomy" id="371601"/>
    <lineage>
        <taxon>Bacteria</taxon>
        <taxon>Pseudomonadati</taxon>
        <taxon>Bacteroidota</taxon>
        <taxon>Bacteroidia</taxon>
        <taxon>Bacteroidales</taxon>
        <taxon>Bacteroidaceae</taxon>
        <taxon>Bacteroides</taxon>
    </lineage>
</organism>
<dbReference type="SUPFAM" id="SSF51126">
    <property type="entry name" value="Pectin lyase-like"/>
    <property type="match status" value="1"/>
</dbReference>
<dbReference type="Proteomes" id="UP001198461">
    <property type="component" value="Unassembled WGS sequence"/>
</dbReference>
<keyword evidence="1" id="KW-0732">Signal</keyword>
<accession>A0AAW4T1C9</accession>
<gene>
    <name evidence="3" type="ORF">LD004_23940</name>
</gene>
<protein>
    <submittedName>
        <fullName evidence="3">Right-handed parallel beta-helix repeat-containing protein</fullName>
    </submittedName>
</protein>
<evidence type="ECO:0000256" key="1">
    <source>
        <dbReference type="SAM" id="SignalP"/>
    </source>
</evidence>
<evidence type="ECO:0000259" key="2">
    <source>
        <dbReference type="Pfam" id="PF12708"/>
    </source>
</evidence>
<dbReference type="InterPro" id="IPR012334">
    <property type="entry name" value="Pectin_lyas_fold"/>
</dbReference>
<evidence type="ECO:0000313" key="4">
    <source>
        <dbReference type="Proteomes" id="UP001198461"/>
    </source>
</evidence>
<dbReference type="AlphaFoldDB" id="A0AAW4T1C9"/>
<dbReference type="PANTHER" id="PTHR31339">
    <property type="entry name" value="PECTIN LYASE-RELATED"/>
    <property type="match status" value="1"/>
</dbReference>
<sequence>MMKRSMMQTVFLLVFLLYPLCAGASVIQEKVYDICKYGAKGDGKTLNTNAINSAIEYCAENGGGTVLIPKGTFLSGTIYLKDNISLVLRKGAVLKGTADVSQYKSYTPLGNLSMFDSGGDGENANSAIDPHWNRALILGVGVSNISIEGEGIIDGNHVFDSEGEENMRGPHTIIIAESRNILMRGITLNCASNYAFMAYKIEDMVFHDLEFNEGWDGIHIRGGKNITIRNCRFFTGDDAIAGGYWENMVISDCHINSSCNGVRMIMPATGLTISNCTFAGPGKYPHRTSKEKKRNNMLSAIILQPGGWGKAPGKIRDIYIHDVSIDNMNNPLMIVLNEGNTGDNILVERMKATRISQAAVSIESWKGGTFGNVTFRDISISYEGNKNPELKNLQVSQPPADSRLLPCWGWYARNVQNMVLENVELNYRGEDVRPAFWLNNVGKTELIQVNYTGSKNVGAIMQENTGTVIKR</sequence>
<dbReference type="Gene3D" id="2.160.20.10">
    <property type="entry name" value="Single-stranded right-handed beta-helix, Pectin lyase-like"/>
    <property type="match status" value="1"/>
</dbReference>
<dbReference type="Pfam" id="PF12708">
    <property type="entry name" value="Pect-lyase_RHGA_epim"/>
    <property type="match status" value="1"/>
</dbReference>
<proteinExistence type="predicted"/>
<dbReference type="InterPro" id="IPR051801">
    <property type="entry name" value="GH28_Enzymes"/>
</dbReference>
<evidence type="ECO:0000313" key="3">
    <source>
        <dbReference type="EMBL" id="MCA4706657.1"/>
    </source>
</evidence>
<dbReference type="InterPro" id="IPR011050">
    <property type="entry name" value="Pectin_lyase_fold/virulence"/>
</dbReference>
<dbReference type="EMBL" id="JAIWYE010000040">
    <property type="protein sequence ID" value="MCA4706657.1"/>
    <property type="molecule type" value="Genomic_DNA"/>
</dbReference>
<dbReference type="InterPro" id="IPR024535">
    <property type="entry name" value="RHGA/B-epi-like_pectate_lyase"/>
</dbReference>
<feature type="signal peptide" evidence="1">
    <location>
        <begin position="1"/>
        <end position="24"/>
    </location>
</feature>
<reference evidence="3" key="1">
    <citation type="submission" date="2023-08" db="EMBL/GenBank/DDBJ databases">
        <title>Mucin Metabolism Genes Underlie the Key Renovations of Bacteroides xylanisolvens Genomes in Captive Great Apes.</title>
        <authorList>
            <person name="Nishida A.H."/>
        </authorList>
    </citation>
    <scope>NUCLEOTIDE SEQUENCE</scope>
    <source>
        <strain evidence="3">P13.H9</strain>
    </source>
</reference>